<feature type="transmembrane region" description="Helical" evidence="1">
    <location>
        <begin position="127"/>
        <end position="147"/>
    </location>
</feature>
<dbReference type="Pfam" id="PF08817">
    <property type="entry name" value="YukD"/>
    <property type="match status" value="1"/>
</dbReference>
<dbReference type="InterPro" id="IPR024962">
    <property type="entry name" value="YukD-like"/>
</dbReference>
<evidence type="ECO:0000313" key="3">
    <source>
        <dbReference type="EMBL" id="SDS00383.1"/>
    </source>
</evidence>
<feature type="transmembrane region" description="Helical" evidence="1">
    <location>
        <begin position="235"/>
        <end position="255"/>
    </location>
</feature>
<feature type="transmembrane region" description="Helical" evidence="1">
    <location>
        <begin position="361"/>
        <end position="382"/>
    </location>
</feature>
<feature type="transmembrane region" description="Helical" evidence="1">
    <location>
        <begin position="209"/>
        <end position="229"/>
    </location>
</feature>
<feature type="transmembrane region" description="Helical" evidence="1">
    <location>
        <begin position="335"/>
        <end position="355"/>
    </location>
</feature>
<feature type="transmembrane region" description="Helical" evidence="1">
    <location>
        <begin position="154"/>
        <end position="174"/>
    </location>
</feature>
<dbReference type="AlphaFoldDB" id="A0A1H1NNC1"/>
<keyword evidence="1" id="KW-0472">Membrane</keyword>
<protein>
    <submittedName>
        <fullName evidence="3">Type VII secretion integral membrane protein EccD</fullName>
    </submittedName>
</protein>
<dbReference type="EMBL" id="LT629742">
    <property type="protein sequence ID" value="SDS00383.1"/>
    <property type="molecule type" value="Genomic_DNA"/>
</dbReference>
<keyword evidence="1" id="KW-0812">Transmembrane</keyword>
<dbReference type="Pfam" id="PF19053">
    <property type="entry name" value="EccD"/>
    <property type="match status" value="1"/>
</dbReference>
<proteinExistence type="predicted"/>
<keyword evidence="4" id="KW-1185">Reference proteome</keyword>
<feature type="transmembrane region" description="Helical" evidence="1">
    <location>
        <begin position="312"/>
        <end position="328"/>
    </location>
</feature>
<feature type="domain" description="EccD-like transmembrane" evidence="2">
    <location>
        <begin position="111"/>
        <end position="423"/>
    </location>
</feature>
<dbReference type="STRING" id="412690.SAMN04489834_0681"/>
<feature type="transmembrane region" description="Helical" evidence="1">
    <location>
        <begin position="402"/>
        <end position="425"/>
    </location>
</feature>
<name>A0A1H1NNC1_9MICO</name>
<keyword evidence="1" id="KW-1133">Transmembrane helix</keyword>
<accession>A0A1H1NNC1</accession>
<reference evidence="4" key="1">
    <citation type="submission" date="2016-10" db="EMBL/GenBank/DDBJ databases">
        <authorList>
            <person name="Varghese N."/>
            <person name="Submissions S."/>
        </authorList>
    </citation>
    <scope>NUCLEOTIDE SEQUENCE [LARGE SCALE GENOMIC DNA]</scope>
    <source>
        <strain evidence="4">DSM 21772</strain>
    </source>
</reference>
<evidence type="ECO:0000259" key="2">
    <source>
        <dbReference type="Pfam" id="PF19053"/>
    </source>
</evidence>
<sequence length="426" mass="42609">MTDFTRITVIGSVKKATLVLPSDEPLAALLPEIADVIDEPATASGLTLVGRLGDEVELALSTADQAVVDGSVFRLVSVADAPPPPEVSDVTAAVAETLDTATGRWSSGHRTAVTALVLGASVALIDLGAWFAPTVYVLAAVAAVLLGARGARRAAVLSAALAVGAVPATTVWLADLLGQGAGLTPVVIVELGLLLGWVALAALGGRSSLLGAAVGVVLSLLFLGAHLIGATDAEAAAILGVAVVAGLGFLPALALNASGLATLDDKVIAGVPAERLTVRSRVVEAYRLFGWAVYALAAAGAVAVTVLLADGGLWPLILGVSIAAVLVLRTRVMPLAVQAWALWGAAGLAMFLGMGPRVAEAPGTGALVLAAVMAGAVLAGTLSPRPHTRIRLRRGGDLVEGLAVLALVPAVLGIFGVYELALGAFN</sequence>
<dbReference type="InterPro" id="IPR044049">
    <property type="entry name" value="EccD_transm"/>
</dbReference>
<dbReference type="Gene3D" id="3.10.20.90">
    <property type="entry name" value="Phosphatidylinositol 3-kinase Catalytic Subunit, Chain A, domain 1"/>
    <property type="match status" value="1"/>
</dbReference>
<gene>
    <name evidence="3" type="ORF">SAMN04489834_0681</name>
</gene>
<evidence type="ECO:0000256" key="1">
    <source>
        <dbReference type="SAM" id="Phobius"/>
    </source>
</evidence>
<evidence type="ECO:0000313" key="4">
    <source>
        <dbReference type="Proteomes" id="UP000181956"/>
    </source>
</evidence>
<feature type="transmembrane region" description="Helical" evidence="1">
    <location>
        <begin position="180"/>
        <end position="202"/>
    </location>
</feature>
<organism evidence="3 4">
    <name type="scientific">Microterricola viridarii</name>
    <dbReference type="NCBI Taxonomy" id="412690"/>
    <lineage>
        <taxon>Bacteria</taxon>
        <taxon>Bacillati</taxon>
        <taxon>Actinomycetota</taxon>
        <taxon>Actinomycetes</taxon>
        <taxon>Micrococcales</taxon>
        <taxon>Microbacteriaceae</taxon>
        <taxon>Microterricola</taxon>
    </lineage>
</organism>
<dbReference type="Proteomes" id="UP000181956">
    <property type="component" value="Chromosome I"/>
</dbReference>
<feature type="transmembrane region" description="Helical" evidence="1">
    <location>
        <begin position="285"/>
        <end position="306"/>
    </location>
</feature>
<dbReference type="RefSeq" id="WP_083362793.1">
    <property type="nucleotide sequence ID" value="NZ_LT629742.1"/>
</dbReference>
<dbReference type="OrthoDB" id="3326149at2"/>